<dbReference type="InterPro" id="IPR039672">
    <property type="entry name" value="MFS_2"/>
</dbReference>
<name>A0A840UQ49_9FIRM</name>
<proteinExistence type="predicted"/>
<feature type="transmembrane region" description="Helical" evidence="1">
    <location>
        <begin position="294"/>
        <end position="314"/>
    </location>
</feature>
<keyword evidence="1" id="KW-0472">Membrane</keyword>
<dbReference type="GO" id="GO:0005886">
    <property type="term" value="C:plasma membrane"/>
    <property type="evidence" value="ECO:0007669"/>
    <property type="project" value="TreeGrafter"/>
</dbReference>
<keyword evidence="3" id="KW-1185">Reference proteome</keyword>
<feature type="transmembrane region" description="Helical" evidence="1">
    <location>
        <begin position="248"/>
        <end position="274"/>
    </location>
</feature>
<dbReference type="SUPFAM" id="SSF103473">
    <property type="entry name" value="MFS general substrate transporter"/>
    <property type="match status" value="1"/>
</dbReference>
<feature type="transmembrane region" description="Helical" evidence="1">
    <location>
        <begin position="402"/>
        <end position="422"/>
    </location>
</feature>
<sequence length="482" mass="52816">MQHAIPHPSGSVSHEENGTQVVESQISHFKKLSWKEKISYGFGDFGNGFMFDLGQAYLTKYWIDICIIPAAAVAGIFAFTKIFDAFMDPIAGSLIDKRKNIGARGKFRPVMMISSILLALLTIVTFTMPNFSTPEKILFAYGAYMAWGLVYSFTNIPYGSLASVMTRDVNERSQLATTRQAGSIGAQLITGIAFVPIVMSFDNPHHGFFVAAIFMAIIGVLGFYICYRNTKEHVPVMRNTKAEQKAGFSAYLKVVFTNKPLLCLILMTLFTISAMNTNNQMMIFFCQYNLGSMALQPIVNGIMMGCSVLGILLIPKLVSKFGKKKTAVTGLIIGFIANILNFVITTNIYAFVILVTIGYVALAIPNGITWAFVSDVIDYGEWHNGIRKEGITYAAFNFSRKIAQAIAAIISSGILVLTGYMANSTQSPETLTGIKAAMTLYPGIALGAAAIIIGIFYKLSDKNYRKVADDLSNGLWEKGKIE</sequence>
<evidence type="ECO:0000313" key="3">
    <source>
        <dbReference type="Proteomes" id="UP000559117"/>
    </source>
</evidence>
<dbReference type="EMBL" id="JACHFH010000001">
    <property type="protein sequence ID" value="MBB5334954.1"/>
    <property type="molecule type" value="Genomic_DNA"/>
</dbReference>
<dbReference type="NCBIfam" id="TIGR00792">
    <property type="entry name" value="gph"/>
    <property type="match status" value="1"/>
</dbReference>
<dbReference type="InterPro" id="IPR001927">
    <property type="entry name" value="Na/Gal_symport"/>
</dbReference>
<protein>
    <submittedName>
        <fullName evidence="2">GPH family glycoside/pentoside/hexuronide:cation symporter</fullName>
    </submittedName>
</protein>
<feature type="transmembrane region" description="Helical" evidence="1">
    <location>
        <begin position="181"/>
        <end position="201"/>
    </location>
</feature>
<gene>
    <name evidence="2" type="ORF">HNR32_000054</name>
</gene>
<feature type="transmembrane region" description="Helical" evidence="1">
    <location>
        <begin position="207"/>
        <end position="227"/>
    </location>
</feature>
<feature type="transmembrane region" description="Helical" evidence="1">
    <location>
        <begin position="326"/>
        <end position="344"/>
    </location>
</feature>
<feature type="transmembrane region" description="Helical" evidence="1">
    <location>
        <begin position="138"/>
        <end position="161"/>
    </location>
</feature>
<dbReference type="GO" id="GO:0008643">
    <property type="term" value="P:carbohydrate transport"/>
    <property type="evidence" value="ECO:0007669"/>
    <property type="project" value="InterPro"/>
</dbReference>
<dbReference type="AlphaFoldDB" id="A0A840UQ49"/>
<keyword evidence="1" id="KW-0812">Transmembrane</keyword>
<dbReference type="RefSeq" id="WP_183858790.1">
    <property type="nucleotide sequence ID" value="NZ_JACHFH010000001.1"/>
</dbReference>
<feature type="transmembrane region" description="Helical" evidence="1">
    <location>
        <begin position="107"/>
        <end position="126"/>
    </location>
</feature>
<dbReference type="GO" id="GO:0006814">
    <property type="term" value="P:sodium ion transport"/>
    <property type="evidence" value="ECO:0007669"/>
    <property type="project" value="InterPro"/>
</dbReference>
<accession>A0A840UQ49</accession>
<dbReference type="InterPro" id="IPR036259">
    <property type="entry name" value="MFS_trans_sf"/>
</dbReference>
<organism evidence="2 3">
    <name type="scientific">Pectinatus brassicae</name>
    <dbReference type="NCBI Taxonomy" id="862415"/>
    <lineage>
        <taxon>Bacteria</taxon>
        <taxon>Bacillati</taxon>
        <taxon>Bacillota</taxon>
        <taxon>Negativicutes</taxon>
        <taxon>Selenomonadales</taxon>
        <taxon>Selenomonadaceae</taxon>
        <taxon>Pectinatus</taxon>
    </lineage>
</organism>
<dbReference type="PANTHER" id="PTHR11328">
    <property type="entry name" value="MAJOR FACILITATOR SUPERFAMILY DOMAIN-CONTAINING PROTEIN"/>
    <property type="match status" value="1"/>
</dbReference>
<feature type="transmembrane region" description="Helical" evidence="1">
    <location>
        <begin position="434"/>
        <end position="457"/>
    </location>
</feature>
<dbReference type="PANTHER" id="PTHR11328:SF24">
    <property type="entry name" value="MAJOR FACILITATOR SUPERFAMILY (MFS) PROFILE DOMAIN-CONTAINING PROTEIN"/>
    <property type="match status" value="1"/>
</dbReference>
<evidence type="ECO:0000256" key="1">
    <source>
        <dbReference type="SAM" id="Phobius"/>
    </source>
</evidence>
<feature type="transmembrane region" description="Helical" evidence="1">
    <location>
        <begin position="61"/>
        <end position="86"/>
    </location>
</feature>
<dbReference type="GO" id="GO:0015293">
    <property type="term" value="F:symporter activity"/>
    <property type="evidence" value="ECO:0007669"/>
    <property type="project" value="InterPro"/>
</dbReference>
<dbReference type="Pfam" id="PF13347">
    <property type="entry name" value="MFS_2"/>
    <property type="match status" value="1"/>
</dbReference>
<keyword evidence="1" id="KW-1133">Transmembrane helix</keyword>
<feature type="transmembrane region" description="Helical" evidence="1">
    <location>
        <begin position="350"/>
        <end position="373"/>
    </location>
</feature>
<dbReference type="Gene3D" id="1.20.1250.20">
    <property type="entry name" value="MFS general substrate transporter like domains"/>
    <property type="match status" value="2"/>
</dbReference>
<dbReference type="CDD" id="cd17332">
    <property type="entry name" value="MFS_MelB_like"/>
    <property type="match status" value="1"/>
</dbReference>
<evidence type="ECO:0000313" key="2">
    <source>
        <dbReference type="EMBL" id="MBB5334954.1"/>
    </source>
</evidence>
<dbReference type="Proteomes" id="UP000559117">
    <property type="component" value="Unassembled WGS sequence"/>
</dbReference>
<comment type="caution">
    <text evidence="2">The sequence shown here is derived from an EMBL/GenBank/DDBJ whole genome shotgun (WGS) entry which is preliminary data.</text>
</comment>
<reference evidence="2 3" key="1">
    <citation type="submission" date="2020-08" db="EMBL/GenBank/DDBJ databases">
        <title>Genomic Encyclopedia of Type Strains, Phase IV (KMG-IV): sequencing the most valuable type-strain genomes for metagenomic binning, comparative biology and taxonomic classification.</title>
        <authorList>
            <person name="Goeker M."/>
        </authorList>
    </citation>
    <scope>NUCLEOTIDE SEQUENCE [LARGE SCALE GENOMIC DNA]</scope>
    <source>
        <strain evidence="2 3">DSM 24661</strain>
    </source>
</reference>